<evidence type="ECO:0000313" key="1">
    <source>
        <dbReference type="EMBL" id="RRJ82791.1"/>
    </source>
</evidence>
<gene>
    <name evidence="1" type="ORF">D0544_13120</name>
</gene>
<organism evidence="1 2">
    <name type="scientific">Aestuariirhabdus litorea</name>
    <dbReference type="NCBI Taxonomy" id="2528527"/>
    <lineage>
        <taxon>Bacteria</taxon>
        <taxon>Pseudomonadati</taxon>
        <taxon>Pseudomonadota</taxon>
        <taxon>Gammaproteobacteria</taxon>
        <taxon>Oceanospirillales</taxon>
        <taxon>Aestuariirhabdaceae</taxon>
        <taxon>Aestuariirhabdus</taxon>
    </lineage>
</organism>
<evidence type="ECO:0000313" key="2">
    <source>
        <dbReference type="Proteomes" id="UP000280792"/>
    </source>
</evidence>
<dbReference type="AlphaFoldDB" id="A0A3P3VJ66"/>
<name>A0A3P3VJ66_9GAMM</name>
<proteinExistence type="predicted"/>
<dbReference type="EMBL" id="QWEZ01000002">
    <property type="protein sequence ID" value="RRJ82791.1"/>
    <property type="molecule type" value="Genomic_DNA"/>
</dbReference>
<dbReference type="RefSeq" id="WP_125016853.1">
    <property type="nucleotide sequence ID" value="NZ_QWEZ01000002.1"/>
</dbReference>
<sequence>MKKAIVHQPVGEKARQAALLRQHGQRILTRGGPVEVIEPAPLVDRLHRRYPIGLGAEWI</sequence>
<accession>A0A3P3VJ66</accession>
<reference evidence="1 2" key="1">
    <citation type="submission" date="2018-08" db="EMBL/GenBank/DDBJ databases">
        <authorList>
            <person name="Khan S.A."/>
        </authorList>
    </citation>
    <scope>NUCLEOTIDE SEQUENCE [LARGE SCALE GENOMIC DNA]</scope>
    <source>
        <strain evidence="1 2">GTF-13</strain>
    </source>
</reference>
<reference evidence="1 2" key="2">
    <citation type="submission" date="2018-12" db="EMBL/GenBank/DDBJ databases">
        <title>Simiduia agarivorans gen. nov., sp. nov., a marine, agarolytic bacterium isolated from shallow coastal water from Keelung, Taiwan.</title>
        <authorList>
            <person name="Shieh W.Y."/>
        </authorList>
    </citation>
    <scope>NUCLEOTIDE SEQUENCE [LARGE SCALE GENOMIC DNA]</scope>
    <source>
        <strain evidence="1 2">GTF-13</strain>
    </source>
</reference>
<keyword evidence="2" id="KW-1185">Reference proteome</keyword>
<dbReference type="Proteomes" id="UP000280792">
    <property type="component" value="Unassembled WGS sequence"/>
</dbReference>
<comment type="caution">
    <text evidence="1">The sequence shown here is derived from an EMBL/GenBank/DDBJ whole genome shotgun (WGS) entry which is preliminary data.</text>
</comment>
<protein>
    <submittedName>
        <fullName evidence="1">Uncharacterized protein</fullName>
    </submittedName>
</protein>